<sequence>MDGLLEASPLGPLLRLGGGYGALDGHLFRGLGLRRLVVEVVLVLRRVFDRHGLILCKSPPTCCGHGGPPYNYDPKRSCMGVDKDTCKPDDKLISWDGVHFTDAANSLVASMAICGEYSIPRMKLTSLIKPAKSTDS</sequence>
<gene>
    <name evidence="1" type="ORF">QYE76_009929</name>
</gene>
<dbReference type="AlphaFoldDB" id="A0AAD8TUL4"/>
<comment type="caution">
    <text evidence="1">The sequence shown here is derived from an EMBL/GenBank/DDBJ whole genome shotgun (WGS) entry which is preliminary data.</text>
</comment>
<name>A0AAD8TUL4_LOLMU</name>
<dbReference type="Proteomes" id="UP001231189">
    <property type="component" value="Unassembled WGS sequence"/>
</dbReference>
<evidence type="ECO:0008006" key="3">
    <source>
        <dbReference type="Google" id="ProtNLM"/>
    </source>
</evidence>
<proteinExistence type="predicted"/>
<evidence type="ECO:0000313" key="1">
    <source>
        <dbReference type="EMBL" id="KAK1693232.1"/>
    </source>
</evidence>
<dbReference type="EMBL" id="JAUUTY010000001">
    <property type="protein sequence ID" value="KAK1693232.1"/>
    <property type="molecule type" value="Genomic_DNA"/>
</dbReference>
<dbReference type="InterPro" id="IPR036514">
    <property type="entry name" value="SGNH_hydro_sf"/>
</dbReference>
<organism evidence="1 2">
    <name type="scientific">Lolium multiflorum</name>
    <name type="common">Italian ryegrass</name>
    <name type="synonym">Lolium perenne subsp. multiflorum</name>
    <dbReference type="NCBI Taxonomy" id="4521"/>
    <lineage>
        <taxon>Eukaryota</taxon>
        <taxon>Viridiplantae</taxon>
        <taxon>Streptophyta</taxon>
        <taxon>Embryophyta</taxon>
        <taxon>Tracheophyta</taxon>
        <taxon>Spermatophyta</taxon>
        <taxon>Magnoliopsida</taxon>
        <taxon>Liliopsida</taxon>
        <taxon>Poales</taxon>
        <taxon>Poaceae</taxon>
        <taxon>BOP clade</taxon>
        <taxon>Pooideae</taxon>
        <taxon>Poodae</taxon>
        <taxon>Poeae</taxon>
        <taxon>Poeae Chloroplast Group 2 (Poeae type)</taxon>
        <taxon>Loliodinae</taxon>
        <taxon>Loliinae</taxon>
        <taxon>Lolium</taxon>
    </lineage>
</organism>
<dbReference type="Gene3D" id="3.40.50.1110">
    <property type="entry name" value="SGNH hydrolase"/>
    <property type="match status" value="1"/>
</dbReference>
<keyword evidence="2" id="KW-1185">Reference proteome</keyword>
<protein>
    <recommendedName>
        <fullName evidence="3">GDSL esterase/lipase</fullName>
    </recommendedName>
</protein>
<reference evidence="1" key="1">
    <citation type="submission" date="2023-07" db="EMBL/GenBank/DDBJ databases">
        <title>A chromosome-level genome assembly of Lolium multiflorum.</title>
        <authorList>
            <person name="Chen Y."/>
            <person name="Copetti D."/>
            <person name="Kolliker R."/>
            <person name="Studer B."/>
        </authorList>
    </citation>
    <scope>NUCLEOTIDE SEQUENCE</scope>
    <source>
        <strain evidence="1">02402/16</strain>
        <tissue evidence="1">Leaf</tissue>
    </source>
</reference>
<evidence type="ECO:0000313" key="2">
    <source>
        <dbReference type="Proteomes" id="UP001231189"/>
    </source>
</evidence>
<accession>A0AAD8TUL4</accession>